<reference evidence="4" key="1">
    <citation type="submission" date="2021-03" db="EMBL/GenBank/DDBJ databases">
        <authorList>
            <person name="Bekaert M."/>
        </authorList>
    </citation>
    <scope>NUCLEOTIDE SEQUENCE</scope>
</reference>
<name>A0A8S3S7W0_MYTED</name>
<evidence type="ECO:0000256" key="1">
    <source>
        <dbReference type="SAM" id="Coils"/>
    </source>
</evidence>
<dbReference type="AlphaFoldDB" id="A0A8S3S7W0"/>
<evidence type="ECO:0000256" key="3">
    <source>
        <dbReference type="SAM" id="SignalP"/>
    </source>
</evidence>
<feature type="compositionally biased region" description="Polar residues" evidence="2">
    <location>
        <begin position="527"/>
        <end position="538"/>
    </location>
</feature>
<dbReference type="PANTHER" id="PTHR24024:SF18">
    <property type="entry name" value="SHORT-CHAIN COLLAGEN C4-LIKE"/>
    <property type="match status" value="1"/>
</dbReference>
<accession>A0A8S3S7W0</accession>
<keyword evidence="5" id="KW-1185">Reference proteome</keyword>
<feature type="signal peptide" evidence="3">
    <location>
        <begin position="1"/>
        <end position="21"/>
    </location>
</feature>
<feature type="compositionally biased region" description="Basic and acidic residues" evidence="2">
    <location>
        <begin position="515"/>
        <end position="526"/>
    </location>
</feature>
<feature type="compositionally biased region" description="Basic and acidic residues" evidence="2">
    <location>
        <begin position="486"/>
        <end position="501"/>
    </location>
</feature>
<feature type="compositionally biased region" description="Low complexity" evidence="2">
    <location>
        <begin position="643"/>
        <end position="652"/>
    </location>
</feature>
<feature type="compositionally biased region" description="Basic residues" evidence="2">
    <location>
        <begin position="502"/>
        <end position="514"/>
    </location>
</feature>
<feature type="region of interest" description="Disordered" evidence="2">
    <location>
        <begin position="643"/>
        <end position="676"/>
    </location>
</feature>
<evidence type="ECO:0000313" key="4">
    <source>
        <dbReference type="EMBL" id="CAG2217822.1"/>
    </source>
</evidence>
<dbReference type="OrthoDB" id="10397521at2759"/>
<dbReference type="GO" id="GO:0005615">
    <property type="term" value="C:extracellular space"/>
    <property type="evidence" value="ECO:0007669"/>
    <property type="project" value="TreeGrafter"/>
</dbReference>
<evidence type="ECO:0000313" key="5">
    <source>
        <dbReference type="Proteomes" id="UP000683360"/>
    </source>
</evidence>
<dbReference type="EMBL" id="CAJPWZ010001576">
    <property type="protein sequence ID" value="CAG2217822.1"/>
    <property type="molecule type" value="Genomic_DNA"/>
</dbReference>
<dbReference type="PANTHER" id="PTHR24024">
    <property type="entry name" value="PULMONARY SURFACTANT-ASSOCIATED PROTEIN A"/>
    <property type="match status" value="1"/>
</dbReference>
<protein>
    <submittedName>
        <fullName evidence="4">Uncharacterized protein</fullName>
    </submittedName>
</protein>
<evidence type="ECO:0000256" key="2">
    <source>
        <dbReference type="SAM" id="MobiDB-lite"/>
    </source>
</evidence>
<keyword evidence="1" id="KW-0175">Coiled coil</keyword>
<dbReference type="Proteomes" id="UP000683360">
    <property type="component" value="Unassembled WGS sequence"/>
</dbReference>
<feature type="coiled-coil region" evidence="1">
    <location>
        <begin position="58"/>
        <end position="106"/>
    </location>
</feature>
<proteinExistence type="predicted"/>
<keyword evidence="3" id="KW-0732">Signal</keyword>
<dbReference type="InterPro" id="IPR051077">
    <property type="entry name" value="Ca-dependent_lectin"/>
</dbReference>
<sequence length="779" mass="88970">MNILCSIVLALHVIRSDVAYANNKASFENKRLLLNDPDVTASRLSSVEKSIQDMVGLTQQLQTENSNMQTTIAHLEATLLKETSTRKDLQKNLSQLQTELAQEKVKVSQALFHDPGSTYVRWGRKQCAGVNTDLVYTGFTAGQQHSTASKYYGGPSNILCLPNNPELSNRTTARNSYLAGSEYEDGNFFIKGAQNEDAPCALCRSRNTSSSVMIPGRITCYDGWKMEYHGILASGAYSHKPSSFICIDSLPEFIQGGQDDKNGFLLYPTSTKCGSLPCPPYGDNLATIAIFKPGIVLNNKGLPRRLTSRHLFHFLPDTNVERNGFLMNQYKTTYKLSVASNMSKVIRTNNYPTYTGDSDSDDYYNEDERVVYSYPPQKRIISIVPIRTSPERDDIIYKRYNASARKEPVRERIMYPSTRLVRRVNVETGSSSSDFDRDNPHFKVHAFRPKPRDERIDKSLNLYRRKEFEQKSYVSPSLITRVKSRSGCETKSSNDDSDSTHTKVRGKRFKRRNERFRNSFPRDDSTHQIIGESSGSKAKQNEVSEKVISSKEHTVDMVSNRHNHHIKKRKDRFSRIGVHGGHQQRNNVTHQTKLTISKNTGLTFIRPYNEVCGNNEVIETKETSSDNHQSYSNLIKRKETLESDSYTSFSDSSESDKSEGNTTDSSKSQQHDKNKIKFSRSNQTNCVLVDYSKLLKYRDGIVKPLPRNTKMKHTLEETYNIKETLRIDSEMRKIAERRSQLEKRINYLCCNWQFYSTTDFHITISSSGIYEAVKSRWLL</sequence>
<feature type="region of interest" description="Disordered" evidence="2">
    <location>
        <begin position="484"/>
        <end position="543"/>
    </location>
</feature>
<feature type="chain" id="PRO_5035714705" evidence="3">
    <location>
        <begin position="22"/>
        <end position="779"/>
    </location>
</feature>
<gene>
    <name evidence="4" type="ORF">MEDL_31453</name>
</gene>
<organism evidence="4 5">
    <name type="scientific">Mytilus edulis</name>
    <name type="common">Blue mussel</name>
    <dbReference type="NCBI Taxonomy" id="6550"/>
    <lineage>
        <taxon>Eukaryota</taxon>
        <taxon>Metazoa</taxon>
        <taxon>Spiralia</taxon>
        <taxon>Lophotrochozoa</taxon>
        <taxon>Mollusca</taxon>
        <taxon>Bivalvia</taxon>
        <taxon>Autobranchia</taxon>
        <taxon>Pteriomorphia</taxon>
        <taxon>Mytilida</taxon>
        <taxon>Mytiloidea</taxon>
        <taxon>Mytilidae</taxon>
        <taxon>Mytilinae</taxon>
        <taxon>Mytilus</taxon>
    </lineage>
</organism>
<comment type="caution">
    <text evidence="4">The sequence shown here is derived from an EMBL/GenBank/DDBJ whole genome shotgun (WGS) entry which is preliminary data.</text>
</comment>